<dbReference type="Gene3D" id="3.90.550.20">
    <property type="match status" value="1"/>
</dbReference>
<evidence type="ECO:0000259" key="1">
    <source>
        <dbReference type="Pfam" id="PF16849"/>
    </source>
</evidence>
<dbReference type="EMBL" id="LNYC01000005">
    <property type="protein sequence ID" value="KTD04246.1"/>
    <property type="molecule type" value="Genomic_DNA"/>
</dbReference>
<evidence type="ECO:0000313" key="2">
    <source>
        <dbReference type="EMBL" id="KTD04246.1"/>
    </source>
</evidence>
<dbReference type="OrthoDB" id="5649302at2"/>
<reference evidence="2 3" key="1">
    <citation type="submission" date="2015-11" db="EMBL/GenBank/DDBJ databases">
        <title>Genomic analysis of 38 Legionella species identifies large and diverse effector repertoires.</title>
        <authorList>
            <person name="Burstein D."/>
            <person name="Amaro F."/>
            <person name="Zusman T."/>
            <person name="Lifshitz Z."/>
            <person name="Cohen O."/>
            <person name="Gilbert J.A."/>
            <person name="Pupko T."/>
            <person name="Shuman H.A."/>
            <person name="Segal G."/>
        </authorList>
    </citation>
    <scope>NUCLEOTIDE SEQUENCE [LARGE SCALE GENOMIC DNA]</scope>
    <source>
        <strain evidence="2 3">ATCC 49504</strain>
    </source>
</reference>
<comment type="caution">
    <text evidence="2">The sequence shown here is derived from an EMBL/GenBank/DDBJ whole genome shotgun (WGS) entry which is preliminary data.</text>
</comment>
<organism evidence="2 3">
    <name type="scientific">Legionella geestiana</name>
    <dbReference type="NCBI Taxonomy" id="45065"/>
    <lineage>
        <taxon>Bacteria</taxon>
        <taxon>Pseudomonadati</taxon>
        <taxon>Pseudomonadota</taxon>
        <taxon>Gammaproteobacteria</taxon>
        <taxon>Legionellales</taxon>
        <taxon>Legionellaceae</taxon>
        <taxon>Legionella</taxon>
    </lineage>
</organism>
<dbReference type="STRING" id="45065.Lgee_0276"/>
<name>A0A0W0U966_9GAMM</name>
<dbReference type="Pfam" id="PF16849">
    <property type="entry name" value="Glyco_transf_88"/>
    <property type="match status" value="1"/>
</dbReference>
<evidence type="ECO:0000313" key="3">
    <source>
        <dbReference type="Proteomes" id="UP000054785"/>
    </source>
</evidence>
<dbReference type="InterPro" id="IPR031757">
    <property type="entry name" value="Lgt1_Glycosyltransf"/>
</dbReference>
<protein>
    <submittedName>
        <fullName evidence="2">Putative glucosyltransferase Lgt1</fullName>
    </submittedName>
</protein>
<proteinExistence type="predicted"/>
<sequence length="625" mass="68502">MPLLLNPHRHVKIWLSTNPHVFMSTVNQARMMLMRAMNPNEEIYLVYESRLLTPAAIQGLKDFCAQLNIRAKDAKTLLKKYRSEGIEQGLIALYEDNINNFAQGGNPGAASDILRVLEPVWKLGIYSDMDVLVNTATLPARIEVQRDILMTIRYTDENGERLGHLNTDIFAVLDTPEARTQLKFIQKAIARLSAPHTDWESVFDGMWPELQKRLPRELLTRKAGISAREMRGWIERVARDDEGLKFILMRTNVLQTSGPGLVGNVIMSAAEHMDWELFMNRLEPVAIDYYEGLSDALITQNNPQTGVSGGNNVVLPFDEKGRIGTDSSWTPMGKYITAWREGMLKRPSKLAFKSDAGVVNMHYPVTDLSVLDNAPIPQADILAKHASNHLSMLYVASDLLPAEKWVGQRLVLSDCYESRPGTKFCVTTNARFFAPGIGERNTDSPVPFIDYACTKTSSGVNCTGEALVRLSEGLSPAVDMPPRFLIQTMGSAALVGMASGFLPGMLADTLLLSGFSSRENAAKLKLATQILLLMMFSSWASMVVMVSVTIACRAAGLKPDMEKAASMGISLAMGLGAQTTTVGVASMAAGMAGSFFGSHLERRIAGAVESRLRAPDDARSSAPAR</sequence>
<dbReference type="GO" id="GO:0016740">
    <property type="term" value="F:transferase activity"/>
    <property type="evidence" value="ECO:0007669"/>
    <property type="project" value="UniProtKB-KW"/>
</dbReference>
<keyword evidence="2" id="KW-0808">Transferase</keyword>
<feature type="domain" description="Lgt1 glycosyltransferase" evidence="1">
    <location>
        <begin position="10"/>
        <end position="191"/>
    </location>
</feature>
<gene>
    <name evidence="2" type="ORF">Lgee_0276</name>
</gene>
<dbReference type="PATRIC" id="fig|45065.4.peg.292"/>
<accession>A0A0W0U966</accession>
<keyword evidence="3" id="KW-1185">Reference proteome</keyword>
<dbReference type="Proteomes" id="UP000054785">
    <property type="component" value="Unassembled WGS sequence"/>
</dbReference>
<dbReference type="RefSeq" id="WP_028387060.1">
    <property type="nucleotide sequence ID" value="NZ_CAAAHN010000001.1"/>
</dbReference>
<dbReference type="AlphaFoldDB" id="A0A0W0U966"/>